<evidence type="ECO:0000313" key="8">
    <source>
        <dbReference type="Proteomes" id="UP001530293"/>
    </source>
</evidence>
<proteinExistence type="inferred from homology"/>
<evidence type="ECO:0000259" key="6">
    <source>
        <dbReference type="PROSITE" id="PS51790"/>
    </source>
</evidence>
<keyword evidence="8" id="KW-1185">Reference proteome</keyword>
<evidence type="ECO:0000256" key="4">
    <source>
        <dbReference type="ARBA" id="ARBA00048488"/>
    </source>
</evidence>
<protein>
    <recommendedName>
        <fullName evidence="2">peptide-methionine (R)-S-oxide reductase</fullName>
        <ecNumber evidence="2">1.8.4.12</ecNumber>
    </recommendedName>
</protein>
<sequence length="288" mass="32361">MMTLGLVWVRAAATLTLLLFNGIHSSGASYTDKFTCLMAQRSRAIAGFCSSTNNYSPVGTTQPRRRRRSRAIPYQTTTTTPWRLRATPKESPESNNNINKESTGTWNPFSLAVLKLGLTEPAWTSPLNYQKANGTYLCANCRSPLFSSSGKYDSGSGWPSFWKTIESNRVKLERNWDARIECKCANWYVIFSAKYAWTRIGLSLCLIYLLNFVFSRSKLFSDGHLGHVFADGPTISSLDASELETVPETDPQIGYKVQGNVSGDQSKYSRMPRYCINGVALRFKEKYE</sequence>
<evidence type="ECO:0000313" key="7">
    <source>
        <dbReference type="EMBL" id="KAL3758715.1"/>
    </source>
</evidence>
<evidence type="ECO:0000256" key="1">
    <source>
        <dbReference type="ARBA" id="ARBA00007174"/>
    </source>
</evidence>
<dbReference type="PANTHER" id="PTHR10173">
    <property type="entry name" value="METHIONINE SULFOXIDE REDUCTASE"/>
    <property type="match status" value="1"/>
</dbReference>
<comment type="similarity">
    <text evidence="1">Belongs to the MsrB Met sulfoxide reductase family.</text>
</comment>
<keyword evidence="5" id="KW-0732">Signal</keyword>
<feature type="domain" description="MsrB" evidence="6">
    <location>
        <begin position="99"/>
        <end position="286"/>
    </location>
</feature>
<comment type="caution">
    <text evidence="7">The sequence shown here is derived from an EMBL/GenBank/DDBJ whole genome shotgun (WGS) entry which is preliminary data.</text>
</comment>
<dbReference type="Proteomes" id="UP001530293">
    <property type="component" value="Unassembled WGS sequence"/>
</dbReference>
<reference evidence="7 8" key="1">
    <citation type="submission" date="2024-10" db="EMBL/GenBank/DDBJ databases">
        <title>Updated reference genomes for cyclostephanoid diatoms.</title>
        <authorList>
            <person name="Roberts W.R."/>
            <person name="Alverson A.J."/>
        </authorList>
    </citation>
    <scope>NUCLEOTIDE SEQUENCE [LARGE SCALE GENOMIC DNA]</scope>
    <source>
        <strain evidence="7 8">AJA232-27</strain>
    </source>
</reference>
<dbReference type="AlphaFoldDB" id="A0ABD3MDT1"/>
<dbReference type="PANTHER" id="PTHR10173:SF52">
    <property type="entry name" value="METHIONINE-R-SULFOXIDE REDUCTASE B1"/>
    <property type="match status" value="1"/>
</dbReference>
<dbReference type="Gene3D" id="2.170.150.20">
    <property type="entry name" value="Peptide methionine sulfoxide reductase"/>
    <property type="match status" value="2"/>
</dbReference>
<dbReference type="EMBL" id="JALLBG020000226">
    <property type="protein sequence ID" value="KAL3758715.1"/>
    <property type="molecule type" value="Genomic_DNA"/>
</dbReference>
<feature type="signal peptide" evidence="5">
    <location>
        <begin position="1"/>
        <end position="28"/>
    </location>
</feature>
<accession>A0ABD3MDT1</accession>
<dbReference type="GO" id="GO:0033743">
    <property type="term" value="F:peptide-methionine (R)-S-oxide reductase activity"/>
    <property type="evidence" value="ECO:0007669"/>
    <property type="project" value="UniProtKB-EC"/>
</dbReference>
<feature type="chain" id="PRO_5044751811" description="peptide-methionine (R)-S-oxide reductase" evidence="5">
    <location>
        <begin position="29"/>
        <end position="288"/>
    </location>
</feature>
<comment type="catalytic activity">
    <reaction evidence="4">
        <text>L-methionyl-[protein] + [thioredoxin]-disulfide + H2O = L-methionyl-(R)-S-oxide-[protein] + [thioredoxin]-dithiol</text>
        <dbReference type="Rhea" id="RHEA:24164"/>
        <dbReference type="Rhea" id="RHEA-COMP:10698"/>
        <dbReference type="Rhea" id="RHEA-COMP:10700"/>
        <dbReference type="Rhea" id="RHEA-COMP:12313"/>
        <dbReference type="Rhea" id="RHEA-COMP:12314"/>
        <dbReference type="ChEBI" id="CHEBI:15377"/>
        <dbReference type="ChEBI" id="CHEBI:16044"/>
        <dbReference type="ChEBI" id="CHEBI:29950"/>
        <dbReference type="ChEBI" id="CHEBI:45764"/>
        <dbReference type="ChEBI" id="CHEBI:50058"/>
        <dbReference type="EC" id="1.8.4.12"/>
    </reaction>
</comment>
<dbReference type="InterPro" id="IPR028427">
    <property type="entry name" value="Met_Sox_Rdtase_MsrB"/>
</dbReference>
<dbReference type="InterPro" id="IPR011057">
    <property type="entry name" value="Mss4-like_sf"/>
</dbReference>
<dbReference type="SUPFAM" id="SSF51316">
    <property type="entry name" value="Mss4-like"/>
    <property type="match status" value="1"/>
</dbReference>
<evidence type="ECO:0000256" key="2">
    <source>
        <dbReference type="ARBA" id="ARBA00012499"/>
    </source>
</evidence>
<evidence type="ECO:0000256" key="3">
    <source>
        <dbReference type="ARBA" id="ARBA00023002"/>
    </source>
</evidence>
<gene>
    <name evidence="7" type="ORF">ACHAWU_001442</name>
</gene>
<name>A0ABD3MDT1_9STRA</name>
<keyword evidence="3" id="KW-0560">Oxidoreductase</keyword>
<dbReference type="Pfam" id="PF01641">
    <property type="entry name" value="SelR"/>
    <property type="match status" value="1"/>
</dbReference>
<dbReference type="PROSITE" id="PS51790">
    <property type="entry name" value="MSRB"/>
    <property type="match status" value="1"/>
</dbReference>
<dbReference type="EC" id="1.8.4.12" evidence="2"/>
<organism evidence="7 8">
    <name type="scientific">Discostella pseudostelligera</name>
    <dbReference type="NCBI Taxonomy" id="259834"/>
    <lineage>
        <taxon>Eukaryota</taxon>
        <taxon>Sar</taxon>
        <taxon>Stramenopiles</taxon>
        <taxon>Ochrophyta</taxon>
        <taxon>Bacillariophyta</taxon>
        <taxon>Coscinodiscophyceae</taxon>
        <taxon>Thalassiosirophycidae</taxon>
        <taxon>Stephanodiscales</taxon>
        <taxon>Stephanodiscaceae</taxon>
        <taxon>Discostella</taxon>
    </lineage>
</organism>
<evidence type="ECO:0000256" key="5">
    <source>
        <dbReference type="SAM" id="SignalP"/>
    </source>
</evidence>
<dbReference type="InterPro" id="IPR002579">
    <property type="entry name" value="Met_Sox_Rdtase_MsrB_dom"/>
</dbReference>